<reference evidence="1 2" key="1">
    <citation type="submission" date="2016-03" db="EMBL/GenBank/DDBJ databases">
        <title>EvidentialGene: Evidence-directed Construction of Genes on Genomes.</title>
        <authorList>
            <person name="Gilbert D.G."/>
            <person name="Choi J.-H."/>
            <person name="Mockaitis K."/>
            <person name="Colbourne J."/>
            <person name="Pfrender M."/>
        </authorList>
    </citation>
    <scope>NUCLEOTIDE SEQUENCE [LARGE SCALE GENOMIC DNA]</scope>
    <source>
        <strain evidence="1 2">Xinb3</strain>
        <tissue evidence="1">Complete organism</tissue>
    </source>
</reference>
<organism evidence="1 2">
    <name type="scientific">Daphnia magna</name>
    <dbReference type="NCBI Taxonomy" id="35525"/>
    <lineage>
        <taxon>Eukaryota</taxon>
        <taxon>Metazoa</taxon>
        <taxon>Ecdysozoa</taxon>
        <taxon>Arthropoda</taxon>
        <taxon>Crustacea</taxon>
        <taxon>Branchiopoda</taxon>
        <taxon>Diplostraca</taxon>
        <taxon>Cladocera</taxon>
        <taxon>Anomopoda</taxon>
        <taxon>Daphniidae</taxon>
        <taxon>Daphnia</taxon>
    </lineage>
</organism>
<gene>
    <name evidence="1" type="ORF">APZ42_017242</name>
</gene>
<comment type="caution">
    <text evidence="1">The sequence shown here is derived from an EMBL/GenBank/DDBJ whole genome shotgun (WGS) entry which is preliminary data.</text>
</comment>
<name>A0A164ZRK1_9CRUS</name>
<proteinExistence type="predicted"/>
<evidence type="ECO:0000313" key="2">
    <source>
        <dbReference type="Proteomes" id="UP000076858"/>
    </source>
</evidence>
<dbReference type="EMBL" id="LRGB01000687">
    <property type="protein sequence ID" value="KZS16664.1"/>
    <property type="molecule type" value="Genomic_DNA"/>
</dbReference>
<keyword evidence="2" id="KW-1185">Reference proteome</keyword>
<dbReference type="AlphaFoldDB" id="A0A164ZRK1"/>
<dbReference type="Proteomes" id="UP000076858">
    <property type="component" value="Unassembled WGS sequence"/>
</dbReference>
<sequence>MRFWPAVFIPPSEMDVNNEGDAGSWSFVRIVRRPMDDGKTRQTGISDSLTDRNSSYPSLAICSMYSKG</sequence>
<protein>
    <submittedName>
        <fullName evidence="1">Uncharacterized protein</fullName>
    </submittedName>
</protein>
<accession>A0A164ZRK1</accession>
<evidence type="ECO:0000313" key="1">
    <source>
        <dbReference type="EMBL" id="KZS16664.1"/>
    </source>
</evidence>